<evidence type="ECO:0000313" key="2">
    <source>
        <dbReference type="EMBL" id="EET89953.1"/>
    </source>
</evidence>
<protein>
    <submittedName>
        <fullName evidence="2">Uncharacterized protein</fullName>
    </submittedName>
</protein>
<name>C7DH51_MICA2</name>
<keyword evidence="1" id="KW-0812">Transmembrane</keyword>
<feature type="transmembrane region" description="Helical" evidence="1">
    <location>
        <begin position="523"/>
        <end position="544"/>
    </location>
</feature>
<sequence>MIKNNMFRLPVLLVALSVLMFGYSYAASPQIQSCNVNAASSFYVVGANWGNYTSPISATAGQSNIPLTIRMYNENGCTLVGAMAKMPLVSNFTNANGSINYATDYLGTIQPYSFFTIVYNLDIANNTPIGPNDGVNEQVDLSWYYANTSSSTSGIYTASVFIPTKGSSRLQFNVSNHMLAAGAENNITLEVKNSGTGYEYDIVPYVTSSSTVNPVGAANEIASLAPNATGKISIPVYISPGAASEAVPVSMTINYVNPYGYNESEPITVAMYAAPYSGNLSLVPASQYIEEGIAQNISMYIYNNGYTPITNMTVQLSPQSPLNIIGGDGYFAIAYIPPHGKVALPLDLYVASSSSTVATLSASLSYIASGQAESSTRSISFLTPGYINITNTGITLLPAAPMPGSIFSMTGTLLNSGTSPASAVTITASAPRGISILGGNSTFIGTLSEGSPTSFTISFEASPTAKPGSYTVPLNISYINNINQKQSVEITVPITLSKPNSSLVTGVPTGTPGKYPYARHSGAGVLIDIIIAIIVIVVAVSLVYKHISKRKNAKRGAKQQK</sequence>
<dbReference type="AlphaFoldDB" id="C7DH51"/>
<dbReference type="Gene3D" id="2.60.40.10">
    <property type="entry name" value="Immunoglobulins"/>
    <property type="match status" value="1"/>
</dbReference>
<keyword evidence="1" id="KW-1133">Transmembrane helix</keyword>
<dbReference type="InterPro" id="IPR013783">
    <property type="entry name" value="Ig-like_fold"/>
</dbReference>
<evidence type="ECO:0000313" key="3">
    <source>
        <dbReference type="Proteomes" id="UP000332487"/>
    </source>
</evidence>
<organism evidence="2 3">
    <name type="scientific">Candidatus Micrarchaeum acidiphilum ARMAN-2</name>
    <dbReference type="NCBI Taxonomy" id="425595"/>
    <lineage>
        <taxon>Archaea</taxon>
        <taxon>Candidatus Micrarchaeota</taxon>
        <taxon>Candidatus Micrarchaeia</taxon>
        <taxon>Candidatus Micrarchaeales</taxon>
        <taxon>Candidatus Micrarchaeaceae</taxon>
        <taxon>Candidatus Micrarchaeum</taxon>
    </lineage>
</organism>
<gene>
    <name evidence="2" type="ORF">UNLARM2_0397</name>
</gene>
<accession>C7DH51</accession>
<dbReference type="PANTHER" id="PTHR35902">
    <property type="entry name" value="S-LAYER DOMAIN-LIKE PROTEIN-RELATED"/>
    <property type="match status" value="1"/>
</dbReference>
<dbReference type="EMBL" id="GG697240">
    <property type="protein sequence ID" value="EET89953.1"/>
    <property type="molecule type" value="Genomic_DNA"/>
</dbReference>
<dbReference type="Proteomes" id="UP000332487">
    <property type="component" value="Unassembled WGS sequence"/>
</dbReference>
<dbReference type="PANTHER" id="PTHR35902:SF3">
    <property type="entry name" value="NPCBM-ASSOCIATED, NEW3 DOMAIN OF ALPHA-GALACTOSIDASE"/>
    <property type="match status" value="1"/>
</dbReference>
<reference evidence="2 3" key="2">
    <citation type="journal article" date="2010" name="Proc. Natl. Acad. Sci. U.S.A.">
        <title>Enigmatic, ultrasmall, uncultivated Archaea.</title>
        <authorList>
            <person name="Baker B.J."/>
            <person name="Comolli L.R."/>
            <person name="Dick G.J."/>
            <person name="Hauser L.J."/>
            <person name="Hyatt D."/>
            <person name="Dill B.D."/>
            <person name="Land M.L."/>
            <person name="Verberkmoes N.C."/>
            <person name="Hettich R.L."/>
            <person name="Banfield J.F."/>
        </authorList>
    </citation>
    <scope>NUCLEOTIDE SEQUENCE [LARGE SCALE GENOMIC DNA]</scope>
    <source>
        <strain evidence="2">ARMAN-2</strain>
    </source>
</reference>
<evidence type="ECO:0000256" key="1">
    <source>
        <dbReference type="SAM" id="Phobius"/>
    </source>
</evidence>
<keyword evidence="1" id="KW-0472">Membrane</keyword>
<keyword evidence="3" id="KW-1185">Reference proteome</keyword>
<reference evidence="2 3" key="1">
    <citation type="journal article" date="2009" name="Genome Biol.">
        <title>Community-wide analysis of microbial genome sequence signatures.</title>
        <authorList>
            <person name="Dick G.J."/>
            <person name="Andersson A.F."/>
            <person name="Baker B.J."/>
            <person name="Simmons S.L."/>
            <person name="Thomas B.C."/>
            <person name="Yelton A.P."/>
            <person name="Banfield J.F."/>
        </authorList>
    </citation>
    <scope>NUCLEOTIDE SEQUENCE [LARGE SCALE GENOMIC DNA]</scope>
    <source>
        <strain evidence="2">ARMAN-2</strain>
    </source>
</reference>
<proteinExistence type="predicted"/>